<evidence type="ECO:0000256" key="5">
    <source>
        <dbReference type="ARBA" id="ARBA00022691"/>
    </source>
</evidence>
<dbReference type="AlphaFoldDB" id="A0A7W6FR86"/>
<dbReference type="PANTHER" id="PTHR46111:SF1">
    <property type="entry name" value="RIBOSOMAL RNA SMALL SUBUNIT METHYLTRANSFERASE I"/>
    <property type="match status" value="1"/>
</dbReference>
<keyword evidence="5" id="KW-0949">S-adenosyl-L-methionine</keyword>
<dbReference type="NCBIfam" id="TIGR00096">
    <property type="entry name" value="16S rRNA (cytidine(1402)-2'-O)-methyltransferase"/>
    <property type="match status" value="1"/>
</dbReference>
<dbReference type="InterPro" id="IPR053910">
    <property type="entry name" value="RsmI_HTH"/>
</dbReference>
<dbReference type="GO" id="GO:0008168">
    <property type="term" value="F:methyltransferase activity"/>
    <property type="evidence" value="ECO:0007669"/>
    <property type="project" value="UniProtKB-KW"/>
</dbReference>
<keyword evidence="4 8" id="KW-0808">Transferase</keyword>
<evidence type="ECO:0000313" key="8">
    <source>
        <dbReference type="EMBL" id="MBB3927718.1"/>
    </source>
</evidence>
<proteinExistence type="predicted"/>
<protein>
    <submittedName>
        <fullName evidence="8">16S rRNA (Cytidine1402-2'-O)-methyltransferase</fullName>
        <ecNumber evidence="8">2.1.1.198</ecNumber>
    </submittedName>
</protein>
<organism evidence="8 9">
    <name type="scientific">Sphingobium jiangsuense</name>
    <dbReference type="NCBI Taxonomy" id="870476"/>
    <lineage>
        <taxon>Bacteria</taxon>
        <taxon>Pseudomonadati</taxon>
        <taxon>Pseudomonadota</taxon>
        <taxon>Alphaproteobacteria</taxon>
        <taxon>Sphingomonadales</taxon>
        <taxon>Sphingomonadaceae</taxon>
        <taxon>Sphingobium</taxon>
    </lineage>
</organism>
<dbReference type="Pfam" id="PF23016">
    <property type="entry name" value="RsmI_C"/>
    <property type="match status" value="1"/>
</dbReference>
<dbReference type="CDD" id="cd11648">
    <property type="entry name" value="RsmI"/>
    <property type="match status" value="1"/>
</dbReference>
<keyword evidence="3 8" id="KW-0489">Methyltransferase</keyword>
<evidence type="ECO:0000313" key="9">
    <source>
        <dbReference type="Proteomes" id="UP000571950"/>
    </source>
</evidence>
<sequence length="260" mass="27425">MSDLSPRAADILCRADVVAVEDSRVSAKLLRHAGSDRPMIVYHDHSDESVRARLIARMGDEAVALLSDAGTPLISDPGYKLVRDARAAGHAITTIPGPCAAIAALTLSALPTDRFLFMGFLPAKSKARGDTLAEVAAVRATLIFYESGPRLAASLSDMALALGDRDAAVCREISKNYEEVRTGPLTDLAAAYRDTPPKGEIVVVVGPPGEKEKASGEDADALLREALARLPVGKAASEVAKATGLDRRALYARALELKGQ</sequence>
<reference evidence="8 9" key="1">
    <citation type="submission" date="2020-08" db="EMBL/GenBank/DDBJ databases">
        <title>Genomic Encyclopedia of Type Strains, Phase IV (KMG-IV): sequencing the most valuable type-strain genomes for metagenomic binning, comparative biology and taxonomic classification.</title>
        <authorList>
            <person name="Goeker M."/>
        </authorList>
    </citation>
    <scope>NUCLEOTIDE SEQUENCE [LARGE SCALE GENOMIC DNA]</scope>
    <source>
        <strain evidence="8 9">DSM 26189</strain>
    </source>
</reference>
<dbReference type="SUPFAM" id="SSF53790">
    <property type="entry name" value="Tetrapyrrole methylase"/>
    <property type="match status" value="1"/>
</dbReference>
<evidence type="ECO:0000256" key="3">
    <source>
        <dbReference type="ARBA" id="ARBA00022603"/>
    </source>
</evidence>
<feature type="domain" description="Tetrapyrrole methylase" evidence="6">
    <location>
        <begin position="2"/>
        <end position="189"/>
    </location>
</feature>
<gene>
    <name evidence="8" type="ORF">GGR43_003451</name>
</gene>
<name>A0A7W6FR86_9SPHN</name>
<dbReference type="InterPro" id="IPR014776">
    <property type="entry name" value="4pyrrole_Mease_sub2"/>
</dbReference>
<evidence type="ECO:0000256" key="4">
    <source>
        <dbReference type="ARBA" id="ARBA00022679"/>
    </source>
</evidence>
<dbReference type="PROSITE" id="PS01296">
    <property type="entry name" value="RSMI"/>
    <property type="match status" value="1"/>
</dbReference>
<dbReference type="FunFam" id="3.30.950.10:FF:000002">
    <property type="entry name" value="Ribosomal RNA small subunit methyltransferase I"/>
    <property type="match status" value="1"/>
</dbReference>
<feature type="domain" description="RsmI HTH" evidence="7">
    <location>
        <begin position="214"/>
        <end position="258"/>
    </location>
</feature>
<comment type="caution">
    <text evidence="8">The sequence shown here is derived from an EMBL/GenBank/DDBJ whole genome shotgun (WGS) entry which is preliminary data.</text>
</comment>
<keyword evidence="1" id="KW-0963">Cytoplasm</keyword>
<evidence type="ECO:0000256" key="2">
    <source>
        <dbReference type="ARBA" id="ARBA00022552"/>
    </source>
</evidence>
<keyword evidence="9" id="KW-1185">Reference proteome</keyword>
<evidence type="ECO:0000259" key="7">
    <source>
        <dbReference type="Pfam" id="PF23016"/>
    </source>
</evidence>
<dbReference type="InterPro" id="IPR014777">
    <property type="entry name" value="4pyrrole_Mease_sub1"/>
</dbReference>
<evidence type="ECO:0000259" key="6">
    <source>
        <dbReference type="Pfam" id="PF00590"/>
    </source>
</evidence>
<dbReference type="InterPro" id="IPR018063">
    <property type="entry name" value="SAM_MeTrfase_RsmI_CS"/>
</dbReference>
<dbReference type="GO" id="GO:0032259">
    <property type="term" value="P:methylation"/>
    <property type="evidence" value="ECO:0007669"/>
    <property type="project" value="UniProtKB-KW"/>
</dbReference>
<dbReference type="PIRSF" id="PIRSF005917">
    <property type="entry name" value="MTase_YraL"/>
    <property type="match status" value="1"/>
</dbReference>
<dbReference type="GO" id="GO:0006364">
    <property type="term" value="P:rRNA processing"/>
    <property type="evidence" value="ECO:0007669"/>
    <property type="project" value="UniProtKB-KW"/>
</dbReference>
<dbReference type="Proteomes" id="UP000571950">
    <property type="component" value="Unassembled WGS sequence"/>
</dbReference>
<dbReference type="InterPro" id="IPR000878">
    <property type="entry name" value="4pyrrol_Mease"/>
</dbReference>
<dbReference type="PANTHER" id="PTHR46111">
    <property type="entry name" value="RIBOSOMAL RNA SMALL SUBUNIT METHYLTRANSFERASE I"/>
    <property type="match status" value="1"/>
</dbReference>
<dbReference type="Pfam" id="PF00590">
    <property type="entry name" value="TP_methylase"/>
    <property type="match status" value="1"/>
</dbReference>
<dbReference type="InterPro" id="IPR035996">
    <property type="entry name" value="4pyrrol_Methylase_sf"/>
</dbReference>
<accession>A0A7W6FR86</accession>
<dbReference type="EC" id="2.1.1.198" evidence="8"/>
<dbReference type="EMBL" id="JACIDT010000014">
    <property type="protein sequence ID" value="MBB3927718.1"/>
    <property type="molecule type" value="Genomic_DNA"/>
</dbReference>
<dbReference type="Gene3D" id="3.40.1010.10">
    <property type="entry name" value="Cobalt-precorrin-4 Transmethylase, Domain 1"/>
    <property type="match status" value="1"/>
</dbReference>
<dbReference type="InterPro" id="IPR008189">
    <property type="entry name" value="rRNA_ssu_MeTfrase_I"/>
</dbReference>
<evidence type="ECO:0000256" key="1">
    <source>
        <dbReference type="ARBA" id="ARBA00022490"/>
    </source>
</evidence>
<keyword evidence="2" id="KW-0698">rRNA processing</keyword>
<dbReference type="Gene3D" id="3.30.950.10">
    <property type="entry name" value="Methyltransferase, Cobalt-precorrin-4 Transmethylase, Domain 2"/>
    <property type="match status" value="1"/>
</dbReference>